<dbReference type="FunFam" id="3.30.2080.10:FF:000001">
    <property type="entry name" value="Alpha-1,2-mannosidase subfamily"/>
    <property type="match status" value="1"/>
</dbReference>
<accession>A0A518AMT3</accession>
<dbReference type="InterPro" id="IPR014718">
    <property type="entry name" value="GH-type_carb-bd"/>
</dbReference>
<evidence type="ECO:0000313" key="5">
    <source>
        <dbReference type="EMBL" id="QDU56016.1"/>
    </source>
</evidence>
<reference evidence="5 6" key="1">
    <citation type="submission" date="2019-02" db="EMBL/GenBank/DDBJ databases">
        <title>Deep-cultivation of Planctomycetes and their phenomic and genomic characterization uncovers novel biology.</title>
        <authorList>
            <person name="Wiegand S."/>
            <person name="Jogler M."/>
            <person name="Boedeker C."/>
            <person name="Pinto D."/>
            <person name="Vollmers J."/>
            <person name="Rivas-Marin E."/>
            <person name="Kohn T."/>
            <person name="Peeters S.H."/>
            <person name="Heuer A."/>
            <person name="Rast P."/>
            <person name="Oberbeckmann S."/>
            <person name="Bunk B."/>
            <person name="Jeske O."/>
            <person name="Meyerdierks A."/>
            <person name="Storesund J.E."/>
            <person name="Kallscheuer N."/>
            <person name="Luecker S."/>
            <person name="Lage O.M."/>
            <person name="Pohl T."/>
            <person name="Merkel B.J."/>
            <person name="Hornburger P."/>
            <person name="Mueller R.-W."/>
            <person name="Bruemmer F."/>
            <person name="Labrenz M."/>
            <person name="Spormann A.M."/>
            <person name="Op den Camp H."/>
            <person name="Overmann J."/>
            <person name="Amann R."/>
            <person name="Jetten M.S.M."/>
            <person name="Mascher T."/>
            <person name="Medema M.H."/>
            <person name="Devos D.P."/>
            <person name="Kaster A.-K."/>
            <person name="Ovreas L."/>
            <person name="Rohde M."/>
            <person name="Galperin M.Y."/>
            <person name="Jogler C."/>
        </authorList>
    </citation>
    <scope>NUCLEOTIDE SEQUENCE [LARGE SCALE GENOMIC DNA]</scope>
    <source>
        <strain evidence="5 6">Pan181</strain>
    </source>
</reference>
<dbReference type="RefSeq" id="WP_145246785.1">
    <property type="nucleotide sequence ID" value="NZ_CP036278.1"/>
</dbReference>
<dbReference type="KEGG" id="amuc:Pan181_22180"/>
<name>A0A518AMT3_9BACT</name>
<dbReference type="NCBIfam" id="TIGR01180">
    <property type="entry name" value="aman2_put"/>
    <property type="match status" value="1"/>
</dbReference>
<organism evidence="5 6">
    <name type="scientific">Aeoliella mucimassa</name>
    <dbReference type="NCBI Taxonomy" id="2527972"/>
    <lineage>
        <taxon>Bacteria</taxon>
        <taxon>Pseudomonadati</taxon>
        <taxon>Planctomycetota</taxon>
        <taxon>Planctomycetia</taxon>
        <taxon>Pirellulales</taxon>
        <taxon>Lacipirellulaceae</taxon>
        <taxon>Aeoliella</taxon>
    </lineage>
</organism>
<protein>
    <submittedName>
        <fullName evidence="5">Glycosyl hydrolase family 92</fullName>
    </submittedName>
</protein>
<evidence type="ECO:0000313" key="6">
    <source>
        <dbReference type="Proteomes" id="UP000315750"/>
    </source>
</evidence>
<feature type="domain" description="Glycosyl hydrolase family 92 N-terminal" evidence="4">
    <location>
        <begin position="34"/>
        <end position="217"/>
    </location>
</feature>
<keyword evidence="6" id="KW-1185">Reference proteome</keyword>
<dbReference type="Proteomes" id="UP000315750">
    <property type="component" value="Chromosome"/>
</dbReference>
<dbReference type="InterPro" id="IPR012939">
    <property type="entry name" value="Glyco_hydro_92"/>
</dbReference>
<dbReference type="PANTHER" id="PTHR12143">
    <property type="entry name" value="PEPTIDE N-GLYCANASE PNGASE -RELATED"/>
    <property type="match status" value="1"/>
</dbReference>
<dbReference type="PANTHER" id="PTHR12143:SF43">
    <property type="entry name" value="PUTATIVE-RELATED"/>
    <property type="match status" value="1"/>
</dbReference>
<sequence precursor="true">MLCRRYRCVTFAICTLLALLVCRSSQADTDYASLVNGLIGTDSEPGFSHGNIYPTVATPFGMTFWTPRTGRESGWIYQYDKTEHHGFHATHQPSPWMGDYGMLGVMPFDNGPAKGRLPVSKFSHDTEEAKPYYYGVTMEDSGVRAEMSATCRSSAMRFDYPSSDKAWMQVDAYGRSEFKINEAEGTIECTGRVQRGGVAGDFGCRYVLDFDCKIVDVERSPDQHWITVKLAPAEDGIVNLKIGSSFISHDQAKLNLDREIGSKSFDEVVAAAKAEWNKRLSVIEIEGATDEQMVTFYSNLYRALLFPRIFFEYNAENEMVHYSPYSGKVEPGEMYADNGFWDTFRAVYPLLSIIDPDINASMVRGWINAYKEGGWFPKWASPGYRDCMIGTHVESVIADALCKGITDFDLDAAAEASIKDATAFSTNGAYGRKGLKEYLELGYVASDRTGEATARTLEFAYDDWCAAQVCKAAGRDDVVPMLLKQSQYYHNVFDPEVGMMRGREASGEWRPNFKADEWGGPFTEGSSWHYSWSVLHDLPGLIALMGGDDAFAGKLDEMLAAKPTFGVGHYGGVIHEMTEMVECHMGQYAHGNQPVHHVLYLYNFSGKPWKTAAPVRQVCDTLYGPGADGYCGDEDNGQMSAWYLFSTLGFYPVCPGKAGYVLGSPRFAKATIHLPSGKDFVIDAPGNSDTAIHVQSLDLNGKSVSRSWIKHQEITDGGTLTVKMGTEPNEDWGTDVEDRPFGDWEQE</sequence>
<keyword evidence="5" id="KW-0378">Hydrolase</keyword>
<feature type="region of interest" description="Disordered" evidence="1">
    <location>
        <begin position="720"/>
        <end position="747"/>
    </location>
</feature>
<proteinExistence type="predicted"/>
<dbReference type="InterPro" id="IPR008928">
    <property type="entry name" value="6-hairpin_glycosidase_sf"/>
</dbReference>
<dbReference type="GO" id="GO:0000224">
    <property type="term" value="F:peptide-N4-(N-acetyl-beta-glucosaminyl)asparagine amidase activity"/>
    <property type="evidence" value="ECO:0007669"/>
    <property type="project" value="TreeGrafter"/>
</dbReference>
<dbReference type="InterPro" id="IPR050883">
    <property type="entry name" value="PNGase"/>
</dbReference>
<dbReference type="GO" id="GO:0005829">
    <property type="term" value="C:cytosol"/>
    <property type="evidence" value="ECO:0007669"/>
    <property type="project" value="TreeGrafter"/>
</dbReference>
<feature type="signal peptide" evidence="2">
    <location>
        <begin position="1"/>
        <end position="27"/>
    </location>
</feature>
<keyword evidence="2" id="KW-0732">Signal</keyword>
<dbReference type="FunFam" id="1.20.1050.60:FF:000001">
    <property type="entry name" value="Putative alpha-1,2-mannosidase"/>
    <property type="match status" value="1"/>
</dbReference>
<evidence type="ECO:0000256" key="2">
    <source>
        <dbReference type="SAM" id="SignalP"/>
    </source>
</evidence>
<dbReference type="Gene3D" id="1.20.1610.10">
    <property type="entry name" value="alpha-1,2-mannosidases domains"/>
    <property type="match status" value="1"/>
</dbReference>
<dbReference type="Gene3D" id="1.20.1050.60">
    <property type="entry name" value="alpha-1,2-mannosidase"/>
    <property type="match status" value="1"/>
</dbReference>
<dbReference type="GO" id="GO:0030246">
    <property type="term" value="F:carbohydrate binding"/>
    <property type="evidence" value="ECO:0007669"/>
    <property type="project" value="InterPro"/>
</dbReference>
<evidence type="ECO:0000259" key="4">
    <source>
        <dbReference type="Pfam" id="PF17678"/>
    </source>
</evidence>
<dbReference type="Gene3D" id="3.30.2080.10">
    <property type="entry name" value="GH92 mannosidase domain"/>
    <property type="match status" value="1"/>
</dbReference>
<dbReference type="Gene3D" id="2.70.98.10">
    <property type="match status" value="1"/>
</dbReference>
<feature type="chain" id="PRO_5021938379" evidence="2">
    <location>
        <begin position="28"/>
        <end position="747"/>
    </location>
</feature>
<dbReference type="SUPFAM" id="SSF48208">
    <property type="entry name" value="Six-hairpin glycosidases"/>
    <property type="match status" value="1"/>
</dbReference>
<dbReference type="Pfam" id="PF17678">
    <property type="entry name" value="Glyco_hydro_92N"/>
    <property type="match status" value="1"/>
</dbReference>
<evidence type="ECO:0000259" key="3">
    <source>
        <dbReference type="Pfam" id="PF07971"/>
    </source>
</evidence>
<dbReference type="InterPro" id="IPR041371">
    <property type="entry name" value="GH92_N"/>
</dbReference>
<dbReference type="AlphaFoldDB" id="A0A518AMT3"/>
<feature type="compositionally biased region" description="Basic and acidic residues" evidence="1">
    <location>
        <begin position="736"/>
        <end position="747"/>
    </location>
</feature>
<evidence type="ECO:0000256" key="1">
    <source>
        <dbReference type="SAM" id="MobiDB-lite"/>
    </source>
</evidence>
<dbReference type="GO" id="GO:0006516">
    <property type="term" value="P:glycoprotein catabolic process"/>
    <property type="evidence" value="ECO:0007669"/>
    <property type="project" value="TreeGrafter"/>
</dbReference>
<dbReference type="EMBL" id="CP036278">
    <property type="protein sequence ID" value="QDU56016.1"/>
    <property type="molecule type" value="Genomic_DNA"/>
</dbReference>
<dbReference type="OrthoDB" id="9804511at2"/>
<gene>
    <name evidence="5" type="ORF">Pan181_22180</name>
</gene>
<dbReference type="InterPro" id="IPR005887">
    <property type="entry name" value="GH92_a_mannosidase_put"/>
</dbReference>
<feature type="domain" description="Glycosyl hydrolase family 92" evidence="3">
    <location>
        <begin position="251"/>
        <end position="725"/>
    </location>
</feature>
<dbReference type="Pfam" id="PF07971">
    <property type="entry name" value="Glyco_hydro_92"/>
    <property type="match status" value="1"/>
</dbReference>
<dbReference type="GO" id="GO:0005975">
    <property type="term" value="P:carbohydrate metabolic process"/>
    <property type="evidence" value="ECO:0007669"/>
    <property type="project" value="InterPro"/>
</dbReference>